<keyword evidence="1" id="KW-1133">Transmembrane helix</keyword>
<dbReference type="AlphaFoldDB" id="A0A3B1DUV5"/>
<organism evidence="2">
    <name type="scientific">hydrothermal vent metagenome</name>
    <dbReference type="NCBI Taxonomy" id="652676"/>
    <lineage>
        <taxon>unclassified sequences</taxon>
        <taxon>metagenomes</taxon>
        <taxon>ecological metagenomes</taxon>
    </lineage>
</organism>
<feature type="transmembrane region" description="Helical" evidence="1">
    <location>
        <begin position="108"/>
        <end position="126"/>
    </location>
</feature>
<accession>A0A3B1DUV5</accession>
<protein>
    <submittedName>
        <fullName evidence="2">Uncharacterized protein</fullName>
    </submittedName>
</protein>
<name>A0A3B1DUV5_9ZZZZ</name>
<evidence type="ECO:0000313" key="2">
    <source>
        <dbReference type="EMBL" id="VAX42701.1"/>
    </source>
</evidence>
<feature type="transmembrane region" description="Helical" evidence="1">
    <location>
        <begin position="82"/>
        <end position="102"/>
    </location>
</feature>
<sequence>MTISARVFISFNISYYLMKIIFHCPSCEATRRTEFSEEQETVQCDQCQWSRPLASSSIEKGTPVCCLICGCTDLWRQKDFPVSLGIMLVALGASLSTIAWWFYYPMLAIGILMCFALLDLLLFSFMKDILVCYRCAARHSGEESQQSKFDFDHETAEKYRQEAIQLKQSS</sequence>
<dbReference type="EMBL" id="UOGL01000680">
    <property type="protein sequence ID" value="VAX42701.1"/>
    <property type="molecule type" value="Genomic_DNA"/>
</dbReference>
<evidence type="ECO:0000256" key="1">
    <source>
        <dbReference type="SAM" id="Phobius"/>
    </source>
</evidence>
<keyword evidence="1" id="KW-0472">Membrane</keyword>
<keyword evidence="1" id="KW-0812">Transmembrane</keyword>
<proteinExistence type="predicted"/>
<reference evidence="2" key="1">
    <citation type="submission" date="2018-06" db="EMBL/GenBank/DDBJ databases">
        <authorList>
            <person name="Zhirakovskaya E."/>
        </authorList>
    </citation>
    <scope>NUCLEOTIDE SEQUENCE</scope>
</reference>
<gene>
    <name evidence="2" type="ORF">MNBD_PLANCTO02-462</name>
</gene>